<evidence type="ECO:0000256" key="3">
    <source>
        <dbReference type="SAM" id="MobiDB-lite"/>
    </source>
</evidence>
<dbReference type="InterPro" id="IPR024811">
    <property type="entry name" value="ASX/ASX-like"/>
</dbReference>
<dbReference type="GO" id="GO:0035517">
    <property type="term" value="C:PR-DUB complex"/>
    <property type="evidence" value="ECO:0007669"/>
    <property type="project" value="TreeGrafter"/>
</dbReference>
<gene>
    <name evidence="7" type="primary">LOC103510314</name>
</gene>
<dbReference type="PANTHER" id="PTHR13578">
    <property type="entry name" value="ADDITIONAL SEX COMBS LIKE PROTEIN ASXL"/>
    <property type="match status" value="1"/>
</dbReference>
<feature type="region of interest" description="Disordered" evidence="3">
    <location>
        <begin position="1139"/>
        <end position="1176"/>
    </location>
</feature>
<evidence type="ECO:0000313" key="6">
    <source>
        <dbReference type="Proteomes" id="UP000079169"/>
    </source>
</evidence>
<feature type="region of interest" description="Disordered" evidence="3">
    <location>
        <begin position="672"/>
        <end position="726"/>
    </location>
</feature>
<protein>
    <submittedName>
        <fullName evidence="7">Polycomb protein Asx</fullName>
    </submittedName>
</protein>
<evidence type="ECO:0000313" key="7">
    <source>
        <dbReference type="RefSeq" id="XP_026680194.1"/>
    </source>
</evidence>
<dbReference type="RefSeq" id="XP_026680194.1">
    <property type="nucleotide sequence ID" value="XM_026824393.1"/>
</dbReference>
<feature type="compositionally biased region" description="Polar residues" evidence="3">
    <location>
        <begin position="678"/>
        <end position="688"/>
    </location>
</feature>
<feature type="compositionally biased region" description="Basic and acidic residues" evidence="3">
    <location>
        <begin position="698"/>
        <end position="709"/>
    </location>
</feature>
<feature type="region of interest" description="Disordered" evidence="3">
    <location>
        <begin position="1196"/>
        <end position="1219"/>
    </location>
</feature>
<evidence type="ECO:0000259" key="5">
    <source>
        <dbReference type="Pfam" id="PF13922"/>
    </source>
</evidence>
<accession>A0A3Q0IVB8</accession>
<dbReference type="GO" id="GO:0009887">
    <property type="term" value="P:animal organ morphogenesis"/>
    <property type="evidence" value="ECO:0007669"/>
    <property type="project" value="TreeGrafter"/>
</dbReference>
<feature type="compositionally biased region" description="Basic and acidic residues" evidence="3">
    <location>
        <begin position="614"/>
        <end position="631"/>
    </location>
</feature>
<feature type="region of interest" description="Disordered" evidence="3">
    <location>
        <begin position="47"/>
        <end position="73"/>
    </location>
</feature>
<feature type="region of interest" description="Disordered" evidence="3">
    <location>
        <begin position="212"/>
        <end position="252"/>
    </location>
</feature>
<keyword evidence="6" id="KW-1185">Reference proteome</keyword>
<dbReference type="KEGG" id="dci:103510314"/>
<dbReference type="GO" id="GO:0003682">
    <property type="term" value="F:chromatin binding"/>
    <property type="evidence" value="ECO:0007669"/>
    <property type="project" value="TreeGrafter"/>
</dbReference>
<evidence type="ECO:0000256" key="1">
    <source>
        <dbReference type="ARBA" id="ARBA00006391"/>
    </source>
</evidence>
<dbReference type="InterPro" id="IPR028020">
    <property type="entry name" value="ASX_DEUBAD_dom"/>
</dbReference>
<feature type="compositionally biased region" description="Polar residues" evidence="3">
    <location>
        <begin position="431"/>
        <end position="443"/>
    </location>
</feature>
<feature type="region of interest" description="Disordered" evidence="3">
    <location>
        <begin position="1288"/>
        <end position="1312"/>
    </location>
</feature>
<dbReference type="STRING" id="121845.A0A3Q0IVB8"/>
<keyword evidence="2" id="KW-0678">Repressor</keyword>
<feature type="compositionally biased region" description="Polar residues" evidence="3">
    <location>
        <begin position="860"/>
        <end position="873"/>
    </location>
</feature>
<feature type="domain" description="Protein ASX-like PHD" evidence="5">
    <location>
        <begin position="1324"/>
        <end position="1361"/>
    </location>
</feature>
<feature type="region of interest" description="Disordered" evidence="3">
    <location>
        <begin position="794"/>
        <end position="877"/>
    </location>
</feature>
<feature type="domain" description="ASX DEUBAD" evidence="4">
    <location>
        <begin position="125"/>
        <end position="187"/>
    </location>
</feature>
<reference evidence="7" key="1">
    <citation type="submission" date="2025-08" db="UniProtKB">
        <authorList>
            <consortium name="RefSeq"/>
        </authorList>
    </citation>
    <scope>IDENTIFICATION</scope>
</reference>
<feature type="compositionally biased region" description="Polar residues" evidence="3">
    <location>
        <begin position="1139"/>
        <end position="1169"/>
    </location>
</feature>
<feature type="compositionally biased region" description="Low complexity" evidence="3">
    <location>
        <begin position="517"/>
        <end position="531"/>
    </location>
</feature>
<sequence length="1362" mass="148332">MEKNTLSPVKIHKVKGNRHEMEQDTEWCVSSGSNNKKMQTKHALRQQARRRKKNTTIAAGGTSPVGNAIPPTTTSAVTAVPPLPTPTPVTEAIVERGPPPTMMEVLSSIPGFSFKHRKRSNKKLSTAAQLEQTKEGCIDLETPDSILVHTNLRCLLNRHTFSSLPALFQYKLIQLLPQCDRIPQSDSTYRYIILYLSCLILELKHFEPIWGETNESRNNTSTSLASSRTSSRTSADHISPSPLPPPPPRLRTVGAVTRAITSYREKREVVEKPSQGCGASKRSRQDPLLGTKSESKLRPSKSSSSKSQDNSHLAKPDSGVSKAKQKKQSNHRDLRNKHLRNSASNSAKRETRTSDRKCSKETKTLSERVSSRPKRRVVMRQEASKRRRYEEDESSESCDKIIDVLDEDEIPVEDEQILEDNFVKCDVETDPLSQTADPLSQTDLEVDPLSQPDLEIDPLSNPPDEKLLDNEDDVSLHLDESTNQSAADEVDSILCSEQKCFINDIEDSTQSSENNFQPQPVVSSSPVNSPQKCNTPANNNNNNVVLSQCKLKEDEPETFTKQDNKTELVSVATCSSETADATKQDNLTPQEETPIGTKNNQTTKHCSPPQTSSEKQEMEEQIKVAETKSSCEELESLVDESVDTSVSNESCPNVATSTEEYILPNVEREECPIKPEEASSTLNETPNTLAEEPQVISETHDASNNEHEVSASPSKSVASTSEDQRSYHQSLMMNISANTSEEIIKAEKPGTPFPVGSAYSELSETVKEEEDSQEEKILETSRSDCIEIKDEFIPVDTEEVPSPEVDNTSPSYHDTTTCDNEEDMCDNQSSASPSTRIYQYSSLSDNQSLKPEPGLDLESGDSSSIPAPSDQQGESISSEISEQHYLQTNSTLIESQVASSSQLSNTYQDTDNQLEDETTESAGIQYNNVRLVTPCPPVSLSSTTQPMAPSQFVHPSSIRSDPVETFQASAPQPLSNFQFQPSPAPLAQLPPSQPMPLFPGQSQQPFLQVPPSGDIKLPISSWTHIPMMVQKDSTGVPMMSLQEMQGSSMDSSQVKLEVEVTVAPDNLGDNNGGVTSNVLPQPVPVEITVAPDNLGDNNGGVTSNVLPQPIPVESSGPVSSNVLAQSSVAAMVSSTPYISSVTTRPTTSLTSGKPQTKTTAGRSSRNVSNKPPPGAVNLERSYQICQAVIQNSPNRDQLKCQLKPPPALLAGNKEPPPPTWTKATAATKLKTKSRQQSTSPPVMVKHVLSAQGIPVTMAMLSSTHAEATENTSASSNLGQYMLVQKGLRRSSSAPPGNNKVPPVSGGRVGRPASVGLQHKHPLRANSDCACNLNAMVSCVKCGAFCHDDCISPSNLCSVCVIR</sequence>
<name>A0A3Q0IVB8_DIACI</name>
<comment type="similarity">
    <text evidence="1">Belongs to the Asx family.</text>
</comment>
<organism evidence="6 7">
    <name type="scientific">Diaphorina citri</name>
    <name type="common">Asian citrus psyllid</name>
    <dbReference type="NCBI Taxonomy" id="121845"/>
    <lineage>
        <taxon>Eukaryota</taxon>
        <taxon>Metazoa</taxon>
        <taxon>Ecdysozoa</taxon>
        <taxon>Arthropoda</taxon>
        <taxon>Hexapoda</taxon>
        <taxon>Insecta</taxon>
        <taxon>Pterygota</taxon>
        <taxon>Neoptera</taxon>
        <taxon>Paraneoptera</taxon>
        <taxon>Hemiptera</taxon>
        <taxon>Sternorrhyncha</taxon>
        <taxon>Psylloidea</taxon>
        <taxon>Psyllidae</taxon>
        <taxon>Diaphorininae</taxon>
        <taxon>Diaphorina</taxon>
    </lineage>
</organism>
<dbReference type="PANTHER" id="PTHR13578:SF20">
    <property type="entry name" value="POLYCOMB PROTEIN ASX"/>
    <property type="match status" value="1"/>
</dbReference>
<dbReference type="Proteomes" id="UP000079169">
    <property type="component" value="Unplaced"/>
</dbReference>
<feature type="region of interest" description="Disordered" evidence="3">
    <location>
        <begin position="576"/>
        <end position="632"/>
    </location>
</feature>
<feature type="region of interest" description="Disordered" evidence="3">
    <location>
        <begin position="264"/>
        <end position="400"/>
    </location>
</feature>
<feature type="region of interest" description="Disordered" evidence="3">
    <location>
        <begin position="509"/>
        <end position="540"/>
    </location>
</feature>
<dbReference type="GO" id="GO:0045944">
    <property type="term" value="P:positive regulation of transcription by RNA polymerase II"/>
    <property type="evidence" value="ECO:0007669"/>
    <property type="project" value="TreeGrafter"/>
</dbReference>
<dbReference type="PaxDb" id="121845-A0A3Q0IVB8"/>
<dbReference type="GO" id="GO:0003677">
    <property type="term" value="F:DNA binding"/>
    <property type="evidence" value="ECO:0007669"/>
    <property type="project" value="InterPro"/>
</dbReference>
<dbReference type="Pfam" id="PF13922">
    <property type="entry name" value="PHD_3"/>
    <property type="match status" value="1"/>
</dbReference>
<feature type="compositionally biased region" description="Polar residues" evidence="3">
    <location>
        <begin position="576"/>
        <end position="613"/>
    </location>
</feature>
<dbReference type="InterPro" id="IPR026905">
    <property type="entry name" value="ASX-like_PHD"/>
</dbReference>
<feature type="compositionally biased region" description="Low complexity" evidence="3">
    <location>
        <begin position="216"/>
        <end position="233"/>
    </location>
</feature>
<feature type="compositionally biased region" description="Basic residues" evidence="3">
    <location>
        <begin position="323"/>
        <end position="340"/>
    </location>
</feature>
<feature type="compositionally biased region" description="Polar residues" evidence="3">
    <location>
        <begin position="826"/>
        <end position="849"/>
    </location>
</feature>
<feature type="region of interest" description="Disordered" evidence="3">
    <location>
        <begin position="428"/>
        <end position="469"/>
    </location>
</feature>
<evidence type="ECO:0000259" key="4">
    <source>
        <dbReference type="Pfam" id="PF13919"/>
    </source>
</evidence>
<evidence type="ECO:0000256" key="2">
    <source>
        <dbReference type="ARBA" id="ARBA00022491"/>
    </source>
</evidence>
<dbReference type="CTD" id="36612"/>
<proteinExistence type="inferred from homology"/>
<feature type="compositionally biased region" description="Polar residues" evidence="3">
    <location>
        <begin position="805"/>
        <end position="818"/>
    </location>
</feature>
<feature type="compositionally biased region" description="Low complexity" evidence="3">
    <location>
        <begin position="710"/>
        <end position="721"/>
    </location>
</feature>
<dbReference type="GeneID" id="103510314"/>
<dbReference type="Pfam" id="PF13919">
    <property type="entry name" value="ASXH"/>
    <property type="match status" value="1"/>
</dbReference>
<feature type="compositionally biased region" description="Low complexity" evidence="3">
    <location>
        <begin position="300"/>
        <end position="311"/>
    </location>
</feature>
<feature type="compositionally biased region" description="Basic and acidic residues" evidence="3">
    <location>
        <begin position="347"/>
        <end position="370"/>
    </location>
</feature>